<protein>
    <submittedName>
        <fullName evidence="1">Uncharacterized protein</fullName>
    </submittedName>
</protein>
<dbReference type="PATRIC" id="fig|28087.4.peg.3157"/>
<dbReference type="Proteomes" id="UP000054621">
    <property type="component" value="Unassembled WGS sequence"/>
</dbReference>
<proteinExistence type="predicted"/>
<evidence type="ECO:0000313" key="1">
    <source>
        <dbReference type="EMBL" id="KTD54116.1"/>
    </source>
</evidence>
<dbReference type="AlphaFoldDB" id="A0A0W0YBU8"/>
<dbReference type="InterPro" id="IPR027417">
    <property type="entry name" value="P-loop_NTPase"/>
</dbReference>
<dbReference type="OrthoDB" id="5652995at2"/>
<gene>
    <name evidence="1" type="ORF">Lsai_2938</name>
</gene>
<dbReference type="eggNOG" id="ENOG5030N71">
    <property type="taxonomic scope" value="Bacteria"/>
</dbReference>
<comment type="caution">
    <text evidence="1">The sequence shown here is derived from an EMBL/GenBank/DDBJ whole genome shotgun (WGS) entry which is preliminary data.</text>
</comment>
<reference evidence="1 2" key="1">
    <citation type="submission" date="2015-11" db="EMBL/GenBank/DDBJ databases">
        <title>Genomic analysis of 38 Legionella species identifies large and diverse effector repertoires.</title>
        <authorList>
            <person name="Burstein D."/>
            <person name="Amaro F."/>
            <person name="Zusman T."/>
            <person name="Lifshitz Z."/>
            <person name="Cohen O."/>
            <person name="Gilbert J.A."/>
            <person name="Pupko T."/>
            <person name="Shuman H.A."/>
            <person name="Segal G."/>
        </authorList>
    </citation>
    <scope>NUCLEOTIDE SEQUENCE [LARGE SCALE GENOMIC DNA]</scope>
    <source>
        <strain evidence="1 2">Mt.St.Helens-4</strain>
    </source>
</reference>
<evidence type="ECO:0000313" key="2">
    <source>
        <dbReference type="Proteomes" id="UP000054621"/>
    </source>
</evidence>
<dbReference type="EMBL" id="LNYV01000037">
    <property type="protein sequence ID" value="KTD54116.1"/>
    <property type="molecule type" value="Genomic_DNA"/>
</dbReference>
<organism evidence="1 2">
    <name type="scientific">Legionella sainthelensi</name>
    <dbReference type="NCBI Taxonomy" id="28087"/>
    <lineage>
        <taxon>Bacteria</taxon>
        <taxon>Pseudomonadati</taxon>
        <taxon>Pseudomonadota</taxon>
        <taxon>Gammaproteobacteria</taxon>
        <taxon>Legionellales</taxon>
        <taxon>Legionellaceae</taxon>
        <taxon>Legionella</taxon>
    </lineage>
</organism>
<sequence length="610" mass="70253">MNEKYKDQKNTNKRLVDPATAKQDLGTYKFKMGKEEDSPSVELTNYVEIILTEKQKNLLYEGIEDYEKIHEQKVKEFANKMNGFGVNTNFSSPKYFRELYWEHMNEILRAKDNYIDPKKKEYFDSNEREKAGTKLRNFLGDKQLEELYKLALEEEMNSKEYRNALFNRSINEIDGPTGDKKLLVLLGGASGSGKSSALKVLVNEVLENQNLKGQETNFCTSLDGALAREVSQMRSITAACVEKKGYSGTIDLQKASDILDGVKNTLEKVAFAENNLNIAIPETFSKIYSIKFMMKYLNMLHTPDRIMVFGRVEAKKDAVAFMGTDRAYKDKAEKEKDYSNQCIDPNAKSEKEHKRYNSAGFIWGDLGSKIAQHIFNMYQMKVQEENPEKSLLSFVLNNDLSLKTEKGKKILVSDRIYDEWVEKHQEKYNKWKECAQFYKASTGESLAKGDDIRSLEDYKKECGWKPPLIGASENKSNIKVVTEFLLNVTKLYLKKEIASMNAQLGAQLFNPFADKEKRNELREKLEHYQKIHESIKPESKSSVYKVIKNSLEFLNPNTDLRGVISKMYDQASQTENFLDFKNNYKSAVRPDACVELSEEQDTHHSFNMNS</sequence>
<name>A0A0W0YBU8_9GAMM</name>
<accession>A0A0W0YBU8</accession>
<dbReference type="Gene3D" id="3.40.50.300">
    <property type="entry name" value="P-loop containing nucleotide triphosphate hydrolases"/>
    <property type="match status" value="1"/>
</dbReference>